<organism evidence="1 2">
    <name type="scientific">Natronoflexus pectinivorans</name>
    <dbReference type="NCBI Taxonomy" id="682526"/>
    <lineage>
        <taxon>Bacteria</taxon>
        <taxon>Pseudomonadati</taxon>
        <taxon>Bacteroidota</taxon>
        <taxon>Bacteroidia</taxon>
        <taxon>Marinilabiliales</taxon>
        <taxon>Marinilabiliaceae</taxon>
        <taxon>Natronoflexus</taxon>
    </lineage>
</organism>
<evidence type="ECO:0000313" key="1">
    <source>
        <dbReference type="EMBL" id="TCO09582.1"/>
    </source>
</evidence>
<dbReference type="OrthoDB" id="948349at2"/>
<gene>
    <name evidence="1" type="ORF">EV194_1021</name>
</gene>
<dbReference type="EMBL" id="SLWK01000002">
    <property type="protein sequence ID" value="TCO09582.1"/>
    <property type="molecule type" value="Genomic_DNA"/>
</dbReference>
<dbReference type="RefSeq" id="WP_132432235.1">
    <property type="nucleotide sequence ID" value="NZ_SLWK01000002.1"/>
</dbReference>
<comment type="caution">
    <text evidence="1">The sequence shown here is derived from an EMBL/GenBank/DDBJ whole genome shotgun (WGS) entry which is preliminary data.</text>
</comment>
<proteinExistence type="predicted"/>
<protein>
    <submittedName>
        <fullName evidence="1">Uncharacterized protein</fullName>
    </submittedName>
</protein>
<dbReference type="AlphaFoldDB" id="A0A4R2GKU7"/>
<name>A0A4R2GKU7_9BACT</name>
<accession>A0A4R2GKU7</accession>
<dbReference type="Proteomes" id="UP000295221">
    <property type="component" value="Unassembled WGS sequence"/>
</dbReference>
<keyword evidence="2" id="KW-1185">Reference proteome</keyword>
<dbReference type="PROSITE" id="PS51257">
    <property type="entry name" value="PROKAR_LIPOPROTEIN"/>
    <property type="match status" value="1"/>
</dbReference>
<evidence type="ECO:0000313" key="2">
    <source>
        <dbReference type="Proteomes" id="UP000295221"/>
    </source>
</evidence>
<sequence length="253" mass="28528">MKTHLTLLSLLGLIIISSGCSTYHYVSFNSELPQEFRNDMVLDLDSVIVRHVFTEDNQILFEVKNQSGQMIYVDKTRSFLIFGDESFPIWQDLTHTNMSGTITESGQYSNRSFINAHSASIRDLAVVAIPPGTRISESAGVIPNINYDEKSEHDKVIIPGKGVGFNGKVYRYNEDNSPLSLRVYLTLYFDQEIDSRLIIDERFWVSEILTTDMGPGYRNEAMINKVIQTNDSGDKTAGLFFIGALFVVLFVAM</sequence>
<reference evidence="1 2" key="1">
    <citation type="submission" date="2019-03" db="EMBL/GenBank/DDBJ databases">
        <title>Genomic Encyclopedia of Type Strains, Phase IV (KMG-IV): sequencing the most valuable type-strain genomes for metagenomic binning, comparative biology and taxonomic classification.</title>
        <authorList>
            <person name="Goeker M."/>
        </authorList>
    </citation>
    <scope>NUCLEOTIDE SEQUENCE [LARGE SCALE GENOMIC DNA]</scope>
    <source>
        <strain evidence="1 2">DSM 24179</strain>
    </source>
</reference>